<evidence type="ECO:0000256" key="6">
    <source>
        <dbReference type="SAM" id="Phobius"/>
    </source>
</evidence>
<feature type="transmembrane region" description="Helical" evidence="6">
    <location>
        <begin position="287"/>
        <end position="311"/>
    </location>
</feature>
<keyword evidence="2" id="KW-1003">Cell membrane</keyword>
<dbReference type="PIRSF" id="PIRSF006060">
    <property type="entry name" value="AA_transporter"/>
    <property type="match status" value="1"/>
</dbReference>
<evidence type="ECO:0000256" key="2">
    <source>
        <dbReference type="ARBA" id="ARBA00022475"/>
    </source>
</evidence>
<evidence type="ECO:0000313" key="8">
    <source>
        <dbReference type="Proteomes" id="UP001501266"/>
    </source>
</evidence>
<dbReference type="InterPro" id="IPR050367">
    <property type="entry name" value="APC_superfamily"/>
</dbReference>
<keyword evidence="8" id="KW-1185">Reference proteome</keyword>
<feature type="transmembrane region" description="Helical" evidence="6">
    <location>
        <begin position="133"/>
        <end position="150"/>
    </location>
</feature>
<comment type="caution">
    <text evidence="7">The sequence shown here is derived from an EMBL/GenBank/DDBJ whole genome shotgun (WGS) entry which is preliminary data.</text>
</comment>
<feature type="transmembrane region" description="Helical" evidence="6">
    <location>
        <begin position="107"/>
        <end position="127"/>
    </location>
</feature>
<evidence type="ECO:0000313" key="7">
    <source>
        <dbReference type="EMBL" id="GAA1420345.1"/>
    </source>
</evidence>
<reference evidence="7 8" key="1">
    <citation type="journal article" date="2019" name="Int. J. Syst. Evol. Microbiol.">
        <title>The Global Catalogue of Microorganisms (GCM) 10K type strain sequencing project: providing services to taxonomists for standard genome sequencing and annotation.</title>
        <authorList>
            <consortium name="The Broad Institute Genomics Platform"/>
            <consortium name="The Broad Institute Genome Sequencing Center for Infectious Disease"/>
            <person name="Wu L."/>
            <person name="Ma J."/>
        </authorList>
    </citation>
    <scope>NUCLEOTIDE SEQUENCE [LARGE SCALE GENOMIC DNA]</scope>
    <source>
        <strain evidence="7 8">JCM 12398</strain>
    </source>
</reference>
<proteinExistence type="predicted"/>
<feature type="transmembrane region" description="Helical" evidence="6">
    <location>
        <begin position="383"/>
        <end position="405"/>
    </location>
</feature>
<sequence length="495" mass="52045">MAAEAQRGALKPNQLGVPAIVFLVLAAVAPLTVAIVVLPLAIGFGNGGGIPVAVIVVAVALLLFAIGYAQMSKELVNAGGFYAIAVKGLGRTAGLITGLIATLGYNFFVAGALGTIGFFTGAVALPALFGFEVHWFIAGVVLFIIVFLLARSGIHMSAVVLGIALVLETLILLAFAIAVLVQTGFSIEAFTLALSPEILVGGSIWIAFLLVATAFIGFEATALFGEEARDPRKTVPRATYTAIISIGVIHAFVGWAIVSAVGVPGSQQAALESLEAGDLTLVLIDTYLGPIVGMVALVLLVVSLFAAQLAFHNSAARYLYALGRVRVLPHWLAKTNRNGAPERAQITNLVFAVVVAGIFALAVETDPEGNPLPPVLTLVPVGLGFATLAIMIVQTIAALSVVVYFRKRKDRRLWSTLIAPGLGFLALLGFSVGAIFNFTLVAGSDALYVQLMPWLLVLAVIGGIGYAAYLRSRRPDVYEELENDVERFEEVPVER</sequence>
<feature type="transmembrane region" description="Helical" evidence="6">
    <location>
        <begin position="20"/>
        <end position="42"/>
    </location>
</feature>
<feature type="transmembrane region" description="Helical" evidence="6">
    <location>
        <begin position="447"/>
        <end position="469"/>
    </location>
</feature>
<feature type="transmembrane region" description="Helical" evidence="6">
    <location>
        <begin position="346"/>
        <end position="363"/>
    </location>
</feature>
<dbReference type="Gene3D" id="1.20.1740.10">
    <property type="entry name" value="Amino acid/polyamine transporter I"/>
    <property type="match status" value="1"/>
</dbReference>
<keyword evidence="4 6" id="KW-1133">Transmembrane helix</keyword>
<keyword evidence="5 6" id="KW-0472">Membrane</keyword>
<feature type="transmembrane region" description="Helical" evidence="6">
    <location>
        <begin position="198"/>
        <end position="218"/>
    </location>
</feature>
<feature type="transmembrane region" description="Helical" evidence="6">
    <location>
        <begin position="157"/>
        <end position="178"/>
    </location>
</feature>
<dbReference type="Proteomes" id="UP001501266">
    <property type="component" value="Unassembled WGS sequence"/>
</dbReference>
<dbReference type="RefSeq" id="WP_343917945.1">
    <property type="nucleotide sequence ID" value="NZ_BAAAKK010000002.1"/>
</dbReference>
<evidence type="ECO:0000256" key="5">
    <source>
        <dbReference type="ARBA" id="ARBA00023136"/>
    </source>
</evidence>
<comment type="subcellular location">
    <subcellularLocation>
        <location evidence="1">Cell membrane</location>
        <topology evidence="1">Multi-pass membrane protein</topology>
    </subcellularLocation>
</comment>
<feature type="transmembrane region" description="Helical" evidence="6">
    <location>
        <begin position="238"/>
        <end position="258"/>
    </location>
</feature>
<dbReference type="Pfam" id="PF13520">
    <property type="entry name" value="AA_permease_2"/>
    <property type="match status" value="1"/>
</dbReference>
<name>A0ABN1YR54_9MICO</name>
<evidence type="ECO:0000256" key="1">
    <source>
        <dbReference type="ARBA" id="ARBA00004651"/>
    </source>
</evidence>
<evidence type="ECO:0000256" key="4">
    <source>
        <dbReference type="ARBA" id="ARBA00022989"/>
    </source>
</evidence>
<keyword evidence="3 6" id="KW-0812">Transmembrane</keyword>
<accession>A0ABN1YR54</accession>
<dbReference type="EMBL" id="BAAAKK010000002">
    <property type="protein sequence ID" value="GAA1420345.1"/>
    <property type="molecule type" value="Genomic_DNA"/>
</dbReference>
<protein>
    <submittedName>
        <fullName evidence="7">APC family permease</fullName>
    </submittedName>
</protein>
<gene>
    <name evidence="7" type="ORF">GCM10009640_09520</name>
</gene>
<dbReference type="InterPro" id="IPR002293">
    <property type="entry name" value="AA/rel_permease1"/>
</dbReference>
<feature type="transmembrane region" description="Helical" evidence="6">
    <location>
        <begin position="417"/>
        <end position="441"/>
    </location>
</feature>
<dbReference type="PANTHER" id="PTHR42770:SF16">
    <property type="entry name" value="AMINO ACID PERMEASE"/>
    <property type="match status" value="1"/>
</dbReference>
<feature type="transmembrane region" description="Helical" evidence="6">
    <location>
        <begin position="49"/>
        <end position="69"/>
    </location>
</feature>
<evidence type="ECO:0000256" key="3">
    <source>
        <dbReference type="ARBA" id="ARBA00022692"/>
    </source>
</evidence>
<dbReference type="PANTHER" id="PTHR42770">
    <property type="entry name" value="AMINO ACID TRANSPORTER-RELATED"/>
    <property type="match status" value="1"/>
</dbReference>
<organism evidence="7 8">
    <name type="scientific">Agrococcus citreus</name>
    <dbReference type="NCBI Taxonomy" id="84643"/>
    <lineage>
        <taxon>Bacteria</taxon>
        <taxon>Bacillati</taxon>
        <taxon>Actinomycetota</taxon>
        <taxon>Actinomycetes</taxon>
        <taxon>Micrococcales</taxon>
        <taxon>Microbacteriaceae</taxon>
        <taxon>Agrococcus</taxon>
    </lineage>
</organism>